<dbReference type="Gene3D" id="3.30.160.60">
    <property type="entry name" value="Classic Zinc Finger"/>
    <property type="match status" value="1"/>
</dbReference>
<dbReference type="GO" id="GO:0045476">
    <property type="term" value="P:nurse cell apoptotic process"/>
    <property type="evidence" value="ECO:0007669"/>
    <property type="project" value="UniProtKB-ARBA"/>
</dbReference>
<dbReference type="FunFam" id="3.30.710.10:FF:000091">
    <property type="entry name" value="Lola, isoform F"/>
    <property type="match status" value="1"/>
</dbReference>
<keyword evidence="5" id="KW-0805">Transcription regulation</keyword>
<dbReference type="CDD" id="cd18315">
    <property type="entry name" value="BTB_POZ_BAB-like"/>
    <property type="match status" value="1"/>
</dbReference>
<dbReference type="InterPro" id="IPR051095">
    <property type="entry name" value="Dros_DevTransReg"/>
</dbReference>
<keyword evidence="9" id="KW-0863">Zinc-finger</keyword>
<feature type="compositionally biased region" description="Low complexity" evidence="10">
    <location>
        <begin position="333"/>
        <end position="350"/>
    </location>
</feature>
<evidence type="ECO:0000256" key="9">
    <source>
        <dbReference type="PROSITE-ProRule" id="PRU00042"/>
    </source>
</evidence>
<dbReference type="GO" id="GO:0045467">
    <property type="term" value="P:R7 cell development"/>
    <property type="evidence" value="ECO:0007669"/>
    <property type="project" value="UniProtKB-ARBA"/>
</dbReference>
<evidence type="ECO:0000256" key="1">
    <source>
        <dbReference type="ARBA" id="ARBA00004123"/>
    </source>
</evidence>
<evidence type="ECO:0000256" key="4">
    <source>
        <dbReference type="ARBA" id="ARBA00022902"/>
    </source>
</evidence>
<feature type="compositionally biased region" description="Polar residues" evidence="10">
    <location>
        <begin position="172"/>
        <end position="193"/>
    </location>
</feature>
<keyword evidence="2" id="KW-0217">Developmental protein</keyword>
<evidence type="ECO:0000259" key="11">
    <source>
        <dbReference type="PROSITE" id="PS50097"/>
    </source>
</evidence>
<feature type="domain" description="C2H2-type" evidence="12">
    <location>
        <begin position="389"/>
        <end position="417"/>
    </location>
</feature>
<evidence type="ECO:0000256" key="8">
    <source>
        <dbReference type="ARBA" id="ARBA00037382"/>
    </source>
</evidence>
<dbReference type="InterPro" id="IPR036236">
    <property type="entry name" value="Znf_C2H2_sf"/>
</dbReference>
<evidence type="ECO:0000256" key="10">
    <source>
        <dbReference type="SAM" id="MobiDB-lite"/>
    </source>
</evidence>
<keyword evidence="9" id="KW-0862">Zinc</keyword>
<dbReference type="GO" id="GO:0048813">
    <property type="term" value="P:dendrite morphogenesis"/>
    <property type="evidence" value="ECO:0007669"/>
    <property type="project" value="UniProtKB-ARBA"/>
</dbReference>
<dbReference type="SMART" id="SM00355">
    <property type="entry name" value="ZnF_C2H2"/>
    <property type="match status" value="2"/>
</dbReference>
<evidence type="ECO:0000313" key="13">
    <source>
        <dbReference type="EMBL" id="JAC14547.1"/>
    </source>
</evidence>
<dbReference type="PANTHER" id="PTHR23110:SF111">
    <property type="entry name" value="LONGITUDINALS LACKING PROTEIN, ISOFORMS F_I_K_T"/>
    <property type="match status" value="1"/>
</dbReference>
<evidence type="ECO:0000259" key="12">
    <source>
        <dbReference type="PROSITE" id="PS50157"/>
    </source>
</evidence>
<dbReference type="GO" id="GO:0006357">
    <property type="term" value="P:regulation of transcription by RNA polymerase II"/>
    <property type="evidence" value="ECO:0007669"/>
    <property type="project" value="TreeGrafter"/>
</dbReference>
<feature type="domain" description="BTB" evidence="11">
    <location>
        <begin position="32"/>
        <end position="97"/>
    </location>
</feature>
<dbReference type="Pfam" id="PF00096">
    <property type="entry name" value="zf-C2H2"/>
    <property type="match status" value="2"/>
</dbReference>
<keyword evidence="4" id="KW-0524">Neurogenesis</keyword>
<dbReference type="PROSITE" id="PS50097">
    <property type="entry name" value="BTB"/>
    <property type="match status" value="1"/>
</dbReference>
<feature type="compositionally biased region" description="Basic and acidic residues" evidence="10">
    <location>
        <begin position="252"/>
        <end position="263"/>
    </location>
</feature>
<dbReference type="GO" id="GO:0007526">
    <property type="term" value="P:larval somatic muscle development"/>
    <property type="evidence" value="ECO:0007669"/>
    <property type="project" value="UniProtKB-ARBA"/>
</dbReference>
<evidence type="ECO:0000256" key="6">
    <source>
        <dbReference type="ARBA" id="ARBA00023163"/>
    </source>
</evidence>
<sequence>MAGNQQFCLRWNNHQSTLISVFDNLLESGTLVDCTLAAEGQYLKAHKVVLSACSPFFEGLFSQHYEKHPIIILKDVTFSELKAMLDYMYRGEVNISQEQLGTFLKAAESLQIKGLTDNSSAGVGGGNNGVQELHRRPPAAAILHDFPRKLPPLSKSPCFPHGLVVEQRPLKLTNNNNVDSPPGSVLQQSTQPPASIPVQQKPLDATTTSPKRLKRRYSDDNTTDAADFTPQCTVTESPHPLALSTETPYVKVESKPDLNHEDSGGEEGQYEDEDEEEMDLSKPGTSQHNSHPPGVWNASLDSNSEDQFPPGGSQEQEASWMVVTRPLVQTLKGAAHTSSGSSGTGANIGARGSASGGRNITCPTCNKCYSSQHTLRRHIRLECGKEPQFHCPYCPRKTKQRYNLMLHIARAHKPEHHLQNPPQPPTSHW</sequence>
<protein>
    <recommendedName>
        <fullName evidence="14">Longitudinals lacking protein</fullName>
    </recommendedName>
</protein>
<comment type="subcellular location">
    <subcellularLocation>
        <location evidence="1">Nucleus</location>
    </subcellularLocation>
</comment>
<organism evidence="13">
    <name type="scientific">Triatoma infestans</name>
    <name type="common">Assassin bug</name>
    <dbReference type="NCBI Taxonomy" id="30076"/>
    <lineage>
        <taxon>Eukaryota</taxon>
        <taxon>Metazoa</taxon>
        <taxon>Ecdysozoa</taxon>
        <taxon>Arthropoda</taxon>
        <taxon>Hexapoda</taxon>
        <taxon>Insecta</taxon>
        <taxon>Pterygota</taxon>
        <taxon>Neoptera</taxon>
        <taxon>Paraneoptera</taxon>
        <taxon>Hemiptera</taxon>
        <taxon>Heteroptera</taxon>
        <taxon>Panheteroptera</taxon>
        <taxon>Cimicomorpha</taxon>
        <taxon>Reduviidae</taxon>
        <taxon>Triatominae</taxon>
        <taxon>Triatoma</taxon>
    </lineage>
</organism>
<keyword evidence="3" id="KW-0221">Differentiation</keyword>
<dbReference type="PANTHER" id="PTHR23110">
    <property type="entry name" value="BTB DOMAIN TRANSCRIPTION FACTOR"/>
    <property type="match status" value="1"/>
</dbReference>
<keyword evidence="6" id="KW-0804">Transcription</keyword>
<dbReference type="Gene3D" id="3.30.710.10">
    <property type="entry name" value="Potassium Channel Kv1.1, Chain A"/>
    <property type="match status" value="1"/>
</dbReference>
<dbReference type="PROSITE" id="PS50157">
    <property type="entry name" value="ZINC_FINGER_C2H2_2"/>
    <property type="match status" value="2"/>
</dbReference>
<evidence type="ECO:0000256" key="2">
    <source>
        <dbReference type="ARBA" id="ARBA00022473"/>
    </source>
</evidence>
<dbReference type="SUPFAM" id="SSF57667">
    <property type="entry name" value="beta-beta-alpha zinc fingers"/>
    <property type="match status" value="1"/>
</dbReference>
<dbReference type="InterPro" id="IPR011333">
    <property type="entry name" value="SKP1/BTB/POZ_sf"/>
</dbReference>
<feature type="region of interest" description="Disordered" evidence="10">
    <location>
        <begin position="172"/>
        <end position="317"/>
    </location>
</feature>
<dbReference type="SUPFAM" id="SSF54695">
    <property type="entry name" value="POZ domain"/>
    <property type="match status" value="1"/>
</dbReference>
<evidence type="ECO:0008006" key="14">
    <source>
        <dbReference type="Google" id="ProtNLM"/>
    </source>
</evidence>
<feature type="region of interest" description="Disordered" evidence="10">
    <location>
        <begin position="332"/>
        <end position="356"/>
    </location>
</feature>
<evidence type="ECO:0000256" key="7">
    <source>
        <dbReference type="ARBA" id="ARBA00023242"/>
    </source>
</evidence>
<dbReference type="AlphaFoldDB" id="A0A023EZ95"/>
<proteinExistence type="evidence at transcript level"/>
<dbReference type="Pfam" id="PF00651">
    <property type="entry name" value="BTB"/>
    <property type="match status" value="1"/>
</dbReference>
<dbReference type="InterPro" id="IPR013087">
    <property type="entry name" value="Znf_C2H2_type"/>
</dbReference>
<keyword evidence="7" id="KW-0539">Nucleus</keyword>
<dbReference type="GO" id="GO:0005634">
    <property type="term" value="C:nucleus"/>
    <property type="evidence" value="ECO:0007669"/>
    <property type="project" value="UniProtKB-SubCell"/>
</dbReference>
<evidence type="ECO:0000256" key="5">
    <source>
        <dbReference type="ARBA" id="ARBA00023015"/>
    </source>
</evidence>
<keyword evidence="9" id="KW-0479">Metal-binding</keyword>
<dbReference type="GO" id="GO:0035167">
    <property type="term" value="P:larval lymph gland hemopoiesis"/>
    <property type="evidence" value="ECO:0007669"/>
    <property type="project" value="UniProtKB-ARBA"/>
</dbReference>
<reference evidence="13" key="1">
    <citation type="journal article" date="2014" name="PLoS Negl. Trop. Dis.">
        <title>An updated insight into the Sialotranscriptome of Triatoma infestans: developmental stage and geographic variations.</title>
        <authorList>
            <person name="Schwarz A."/>
            <person name="Medrano-Mercado N."/>
            <person name="Schaub G.A."/>
            <person name="Struchiner C.J."/>
            <person name="Bargues M.D."/>
            <person name="Levy M.Z."/>
            <person name="Ribeiro J.M."/>
        </authorList>
    </citation>
    <scope>NUCLEOTIDE SEQUENCE</scope>
    <source>
        <strain evidence="13">Chile</strain>
        <tissue evidence="13">Salivary glands</tissue>
    </source>
</reference>
<name>A0A023EZ95_TRIIF</name>
<comment type="function">
    <text evidence="8">Putative transcription factor required for axon growth and guidance in the central and peripheral nervous systems. Repels CNS axons away from the midline by promoting the expression of the midline repellent sli and its receptor robo.</text>
</comment>
<feature type="compositionally biased region" description="Acidic residues" evidence="10">
    <location>
        <begin position="264"/>
        <end position="278"/>
    </location>
</feature>
<dbReference type="GO" id="GO:0008406">
    <property type="term" value="P:gonad development"/>
    <property type="evidence" value="ECO:0007669"/>
    <property type="project" value="UniProtKB-ARBA"/>
</dbReference>
<evidence type="ECO:0000256" key="3">
    <source>
        <dbReference type="ARBA" id="ARBA00022782"/>
    </source>
</evidence>
<accession>A0A023EZ95</accession>
<dbReference type="GO" id="GO:0008270">
    <property type="term" value="F:zinc ion binding"/>
    <property type="evidence" value="ECO:0007669"/>
    <property type="project" value="UniProtKB-KW"/>
</dbReference>
<dbReference type="EMBL" id="GBBI01004165">
    <property type="protein sequence ID" value="JAC14547.1"/>
    <property type="molecule type" value="mRNA"/>
</dbReference>
<dbReference type="GO" id="GO:0007464">
    <property type="term" value="P:R3/R4 cell fate commitment"/>
    <property type="evidence" value="ECO:0007669"/>
    <property type="project" value="UniProtKB-ARBA"/>
</dbReference>
<dbReference type="SMART" id="SM00225">
    <property type="entry name" value="BTB"/>
    <property type="match status" value="1"/>
</dbReference>
<dbReference type="InterPro" id="IPR000210">
    <property type="entry name" value="BTB/POZ_dom"/>
</dbReference>
<feature type="domain" description="C2H2-type" evidence="12">
    <location>
        <begin position="360"/>
        <end position="387"/>
    </location>
</feature>
<dbReference type="GO" id="GO:0016199">
    <property type="term" value="P:axon midline choice point recognition"/>
    <property type="evidence" value="ECO:0007669"/>
    <property type="project" value="UniProtKB-ARBA"/>
</dbReference>